<dbReference type="Gene3D" id="3.90.1300.10">
    <property type="entry name" value="Amidase signature (AS) domain"/>
    <property type="match status" value="1"/>
</dbReference>
<dbReference type="RefSeq" id="WP_344369523.1">
    <property type="nucleotide sequence ID" value="NZ_BAAAPW010000001.1"/>
</dbReference>
<keyword evidence="4" id="KW-1185">Reference proteome</keyword>
<dbReference type="Proteomes" id="UP001501196">
    <property type="component" value="Unassembled WGS sequence"/>
</dbReference>
<keyword evidence="1" id="KW-0732">Signal</keyword>
<dbReference type="PROSITE" id="PS51318">
    <property type="entry name" value="TAT"/>
    <property type="match status" value="1"/>
</dbReference>
<dbReference type="InterPro" id="IPR036928">
    <property type="entry name" value="AS_sf"/>
</dbReference>
<evidence type="ECO:0000256" key="1">
    <source>
        <dbReference type="SAM" id="SignalP"/>
    </source>
</evidence>
<organism evidence="3 4">
    <name type="scientific">Agromyces tropicus</name>
    <dbReference type="NCBI Taxonomy" id="555371"/>
    <lineage>
        <taxon>Bacteria</taxon>
        <taxon>Bacillati</taxon>
        <taxon>Actinomycetota</taxon>
        <taxon>Actinomycetes</taxon>
        <taxon>Micrococcales</taxon>
        <taxon>Microbacteriaceae</taxon>
        <taxon>Agromyces</taxon>
    </lineage>
</organism>
<reference evidence="3 4" key="1">
    <citation type="journal article" date="2019" name="Int. J. Syst. Evol. Microbiol.">
        <title>The Global Catalogue of Microorganisms (GCM) 10K type strain sequencing project: providing services to taxonomists for standard genome sequencing and annotation.</title>
        <authorList>
            <consortium name="The Broad Institute Genomics Platform"/>
            <consortium name="The Broad Institute Genome Sequencing Center for Infectious Disease"/>
            <person name="Wu L."/>
            <person name="Ma J."/>
        </authorList>
    </citation>
    <scope>NUCLEOTIDE SEQUENCE [LARGE SCALE GENOMIC DNA]</scope>
    <source>
        <strain evidence="3 4">JCM 15672</strain>
    </source>
</reference>
<dbReference type="PANTHER" id="PTHR42678">
    <property type="entry name" value="AMIDASE"/>
    <property type="match status" value="1"/>
</dbReference>
<protein>
    <submittedName>
        <fullName evidence="3">Amidase family protein</fullName>
    </submittedName>
</protein>
<name>A0ABN2U2V1_9MICO</name>
<feature type="signal peptide" evidence="1">
    <location>
        <begin position="1"/>
        <end position="31"/>
    </location>
</feature>
<dbReference type="InterPro" id="IPR006311">
    <property type="entry name" value="TAT_signal"/>
</dbReference>
<feature type="chain" id="PRO_5046844636" evidence="1">
    <location>
        <begin position="32"/>
        <end position="554"/>
    </location>
</feature>
<dbReference type="PANTHER" id="PTHR42678:SF34">
    <property type="entry name" value="OS04G0183300 PROTEIN"/>
    <property type="match status" value="1"/>
</dbReference>
<evidence type="ECO:0000313" key="3">
    <source>
        <dbReference type="EMBL" id="GAA2026571.1"/>
    </source>
</evidence>
<proteinExistence type="predicted"/>
<accession>A0ABN2U2V1</accession>
<sequence length="554" mass="57720">MTTVSPPRMRRRVMAASAATLSLALALTAGAAAEAAKPAEKWTTADLNDATVASLGAALEAGELTSVELAGLYVERIEAMNSSGPGLNAVRTLSPDWKKQAQEADKRRAHGETGPLLGIPVLIKDNTDVEGLPTTAGSLILADSYPSQDAPAVEGLREAGAVILGKTNLLEFSGKISGLAANGYSSLGGKTLDPYDVSIDYVGSSTGSASATAAGLAAATVGTDTGGSLMYPALQSSLVTIRPTRGLVSRTGVVPLSLGRDAVGPMTRTVTDTATMLTALVTGPDDGDAATAGTEDYAGFDYAGALSATSLEGARIGIPTGALEASGYFDGMTADETALWQEGIAELERQGATIVDVSDETIPVMFMDSLVSNPAGAWVSERAMNAYFDRLPGDAPIQSYKEMAAAVAETPEMTRYATPTFTFVDDDADIAELEQQNAAYEVENAAVNLTPIEDARDTYDLDAMLFPGVTSDYVSGGGGLPTVEFPIGYTASDHNPYGMALLGVEPYSEAQILSYAYDYEQATQHWESPFEVNPTLFYCVDEVGDSTADEYCAP</sequence>
<dbReference type="InterPro" id="IPR023631">
    <property type="entry name" value="Amidase_dom"/>
</dbReference>
<dbReference type="Pfam" id="PF01425">
    <property type="entry name" value="Amidase"/>
    <property type="match status" value="1"/>
</dbReference>
<feature type="domain" description="Amidase" evidence="2">
    <location>
        <begin position="72"/>
        <end position="367"/>
    </location>
</feature>
<comment type="caution">
    <text evidence="3">The sequence shown here is derived from an EMBL/GenBank/DDBJ whole genome shotgun (WGS) entry which is preliminary data.</text>
</comment>
<evidence type="ECO:0000259" key="2">
    <source>
        <dbReference type="Pfam" id="PF01425"/>
    </source>
</evidence>
<gene>
    <name evidence="3" type="ORF">GCM10009819_07200</name>
</gene>
<evidence type="ECO:0000313" key="4">
    <source>
        <dbReference type="Proteomes" id="UP001501196"/>
    </source>
</evidence>
<dbReference type="EMBL" id="BAAAPW010000001">
    <property type="protein sequence ID" value="GAA2026571.1"/>
    <property type="molecule type" value="Genomic_DNA"/>
</dbReference>
<dbReference type="SUPFAM" id="SSF75304">
    <property type="entry name" value="Amidase signature (AS) enzymes"/>
    <property type="match status" value="1"/>
</dbReference>